<evidence type="ECO:0000313" key="3">
    <source>
        <dbReference type="EMBL" id="PWN92621.1"/>
    </source>
</evidence>
<proteinExistence type="inferred from homology"/>
<name>A0A316YTS9_9BASI</name>
<dbReference type="PANTHER" id="PTHR12286:SF5">
    <property type="entry name" value="SACCHAROPINE DEHYDROGENASE-LIKE OXIDOREDUCTASE"/>
    <property type="match status" value="1"/>
</dbReference>
<evidence type="ECO:0000259" key="2">
    <source>
        <dbReference type="Pfam" id="PF03435"/>
    </source>
</evidence>
<dbReference type="Gene3D" id="3.40.50.720">
    <property type="entry name" value="NAD(P)-binding Rossmann-like Domain"/>
    <property type="match status" value="1"/>
</dbReference>
<evidence type="ECO:0000256" key="1">
    <source>
        <dbReference type="ARBA" id="ARBA00038048"/>
    </source>
</evidence>
<dbReference type="Proteomes" id="UP000245768">
    <property type="component" value="Unassembled WGS sequence"/>
</dbReference>
<dbReference type="OrthoDB" id="10268090at2759"/>
<gene>
    <name evidence="3" type="ORF">FA10DRAFT_226294</name>
</gene>
<dbReference type="InterPro" id="IPR036291">
    <property type="entry name" value="NAD(P)-bd_dom_sf"/>
</dbReference>
<evidence type="ECO:0000313" key="4">
    <source>
        <dbReference type="Proteomes" id="UP000245768"/>
    </source>
</evidence>
<dbReference type="EMBL" id="KZ819634">
    <property type="protein sequence ID" value="PWN92621.1"/>
    <property type="molecule type" value="Genomic_DNA"/>
</dbReference>
<dbReference type="InterPro" id="IPR005097">
    <property type="entry name" value="Sacchrp_dh_NADP-bd"/>
</dbReference>
<dbReference type="AlphaFoldDB" id="A0A316YTS9"/>
<comment type="similarity">
    <text evidence="1">Belongs to the saccharopine dehydrogenase family.</text>
</comment>
<keyword evidence="4" id="KW-1185">Reference proteome</keyword>
<dbReference type="GO" id="GO:0005811">
    <property type="term" value="C:lipid droplet"/>
    <property type="evidence" value="ECO:0007669"/>
    <property type="project" value="TreeGrafter"/>
</dbReference>
<dbReference type="InterPro" id="IPR051276">
    <property type="entry name" value="Saccharopine_DH-like_oxidrdct"/>
</dbReference>
<accession>A0A316YTS9</accession>
<organism evidence="3 4">
    <name type="scientific">Acaromyces ingoldii</name>
    <dbReference type="NCBI Taxonomy" id="215250"/>
    <lineage>
        <taxon>Eukaryota</taxon>
        <taxon>Fungi</taxon>
        <taxon>Dikarya</taxon>
        <taxon>Basidiomycota</taxon>
        <taxon>Ustilaginomycotina</taxon>
        <taxon>Exobasidiomycetes</taxon>
        <taxon>Exobasidiales</taxon>
        <taxon>Cryptobasidiaceae</taxon>
        <taxon>Acaromyces</taxon>
    </lineage>
</organism>
<dbReference type="InParanoid" id="A0A316YTS9"/>
<feature type="domain" description="Saccharopine dehydrogenase NADP binding" evidence="2">
    <location>
        <begin position="6"/>
        <end position="136"/>
    </location>
</feature>
<dbReference type="SUPFAM" id="SSF51735">
    <property type="entry name" value="NAD(P)-binding Rossmann-fold domains"/>
    <property type="match status" value="1"/>
</dbReference>
<sequence length="410" mass="44694">MEYDLVLFGATGYTGQLCAKYLAATYSSKKTDGEVRWAIAGRSRPRLEAMRAALSLSCDVLVADTGDRDSIDAMARQARCVANLVGPYLRLGGEVVVEACVRNGTCYVDLTGETAFYATLVDKYHEAAQRTGAIIVPSAGFDSVPGELTAYLAARALQRSDPDDEIVDAYAGISTFGWFSSGTLESILVMASEGRGDMVRSNRPDWLSPVRGGPRQQNKFELARYHSAFARYGAWLFFAPHNTRVAYRAWGLARTAAADAPVRYSDAYQYQEAIVTPLWLLTVVTSIVVKLFTQSLVLFPLLRAGLSAVLPRNGGPPDIINTRLGFMDVRTVVTTQKGRTAVCRLYSRGDPGYYVTSRMLIETGLSIAQTPRDQLTPLARRGGVFPSSLAAGEVLAQRLRSNAHFDVSLT</sequence>
<dbReference type="RefSeq" id="XP_025379819.1">
    <property type="nucleotide sequence ID" value="XM_025518684.1"/>
</dbReference>
<dbReference type="PANTHER" id="PTHR12286">
    <property type="entry name" value="SACCHAROPINE DEHYDROGENASE-LIKE OXIDOREDUCTASE"/>
    <property type="match status" value="1"/>
</dbReference>
<dbReference type="Pfam" id="PF03435">
    <property type="entry name" value="Sacchrp_dh_NADP"/>
    <property type="match status" value="1"/>
</dbReference>
<dbReference type="GO" id="GO:0005886">
    <property type="term" value="C:plasma membrane"/>
    <property type="evidence" value="ECO:0007669"/>
    <property type="project" value="TreeGrafter"/>
</dbReference>
<dbReference type="GO" id="GO:0009247">
    <property type="term" value="P:glycolipid biosynthetic process"/>
    <property type="evidence" value="ECO:0007669"/>
    <property type="project" value="TreeGrafter"/>
</dbReference>
<reference evidence="3 4" key="1">
    <citation type="journal article" date="2018" name="Mol. Biol. Evol.">
        <title>Broad Genomic Sampling Reveals a Smut Pathogenic Ancestry of the Fungal Clade Ustilaginomycotina.</title>
        <authorList>
            <person name="Kijpornyongpan T."/>
            <person name="Mondo S.J."/>
            <person name="Barry K."/>
            <person name="Sandor L."/>
            <person name="Lee J."/>
            <person name="Lipzen A."/>
            <person name="Pangilinan J."/>
            <person name="LaButti K."/>
            <person name="Hainaut M."/>
            <person name="Henrissat B."/>
            <person name="Grigoriev I.V."/>
            <person name="Spatafora J.W."/>
            <person name="Aime M.C."/>
        </authorList>
    </citation>
    <scope>NUCLEOTIDE SEQUENCE [LARGE SCALE GENOMIC DNA]</scope>
    <source>
        <strain evidence="3 4">MCA 4198</strain>
    </source>
</reference>
<dbReference type="GO" id="GO:0005739">
    <property type="term" value="C:mitochondrion"/>
    <property type="evidence" value="ECO:0007669"/>
    <property type="project" value="TreeGrafter"/>
</dbReference>
<protein>
    <recommendedName>
        <fullName evidence="2">Saccharopine dehydrogenase NADP binding domain-containing protein</fullName>
    </recommendedName>
</protein>
<dbReference type="GeneID" id="37040600"/>